<keyword evidence="3" id="KW-0597">Phosphoprotein</keyword>
<dbReference type="InterPro" id="IPR011009">
    <property type="entry name" value="Kinase-like_dom_sf"/>
</dbReference>
<dbReference type="Gene3D" id="3.30.200.20">
    <property type="entry name" value="Phosphorylase Kinase, domain 1"/>
    <property type="match status" value="1"/>
</dbReference>
<dbReference type="Proteomes" id="UP000562322">
    <property type="component" value="Unassembled WGS sequence"/>
</dbReference>
<dbReference type="OrthoDB" id="1405469at2759"/>
<feature type="binding site" evidence="15">
    <location>
        <position position="157"/>
    </location>
    <ligand>
        <name>ATP</name>
        <dbReference type="ChEBI" id="CHEBI:30616"/>
    </ligand>
</feature>
<keyword evidence="4" id="KW-0808">Transferase</keyword>
<keyword evidence="11" id="KW-0652">Protein synthesis inhibitor</keyword>
<dbReference type="SMART" id="SM00220">
    <property type="entry name" value="S_TKc"/>
    <property type="match status" value="1"/>
</dbReference>
<evidence type="ECO:0000259" key="16">
    <source>
        <dbReference type="PROSITE" id="PS50011"/>
    </source>
</evidence>
<gene>
    <name evidence="17" type="primary">Eif2ak1</name>
    <name evidence="17" type="ORF">ALELAT_R09901</name>
</gene>
<evidence type="ECO:0000256" key="9">
    <source>
        <dbReference type="ARBA" id="ARBA00022843"/>
    </source>
</evidence>
<dbReference type="InterPro" id="IPR017441">
    <property type="entry name" value="Protein_kinase_ATP_BS"/>
</dbReference>
<dbReference type="GO" id="GO:0005737">
    <property type="term" value="C:cytoplasm"/>
    <property type="evidence" value="ECO:0007669"/>
    <property type="project" value="TreeGrafter"/>
</dbReference>
<dbReference type="FunFam" id="3.30.200.20:FF:000380">
    <property type="entry name" value="Eukaryotic translation initiation factor 2 alpha kinase 1"/>
    <property type="match status" value="1"/>
</dbReference>
<evidence type="ECO:0000256" key="11">
    <source>
        <dbReference type="ARBA" id="ARBA00023193"/>
    </source>
</evidence>
<evidence type="ECO:0000256" key="6">
    <source>
        <dbReference type="ARBA" id="ARBA00022741"/>
    </source>
</evidence>
<keyword evidence="9" id="KW-0832">Ubl conjugation</keyword>
<dbReference type="Gene3D" id="1.10.510.10">
    <property type="entry name" value="Transferase(Phosphotransferase) domain 1"/>
    <property type="match status" value="1"/>
</dbReference>
<evidence type="ECO:0000256" key="8">
    <source>
        <dbReference type="ARBA" id="ARBA00022840"/>
    </source>
</evidence>
<reference evidence="17 18" key="1">
    <citation type="submission" date="2019-09" db="EMBL/GenBank/DDBJ databases">
        <title>Bird 10,000 Genomes (B10K) Project - Family phase.</title>
        <authorList>
            <person name="Zhang G."/>
        </authorList>
    </citation>
    <scope>NUCLEOTIDE SEQUENCE [LARGE SCALE GENOMIC DNA]</scope>
    <source>
        <strain evidence="17">B10K-DU-001-39</strain>
        <tissue evidence="17">Muscle</tissue>
    </source>
</reference>
<proteinExistence type="predicted"/>
<evidence type="ECO:0000256" key="2">
    <source>
        <dbReference type="ARBA" id="ARBA00022527"/>
    </source>
</evidence>
<dbReference type="GO" id="GO:0005524">
    <property type="term" value="F:ATP binding"/>
    <property type="evidence" value="ECO:0007669"/>
    <property type="project" value="UniProtKB-UniRule"/>
</dbReference>
<dbReference type="GO" id="GO:0017148">
    <property type="term" value="P:negative regulation of translation"/>
    <property type="evidence" value="ECO:0007669"/>
    <property type="project" value="UniProtKB-KW"/>
</dbReference>
<evidence type="ECO:0000256" key="3">
    <source>
        <dbReference type="ARBA" id="ARBA00022553"/>
    </source>
</evidence>
<comment type="subunit">
    <text evidence="14">Synthesized in an inactive form that binds to the N-terminal domain of CDC37. Has to be associated with a multiprotein complex containing Hsp90, CDC37 and PPP5C for maturation and activation by autophosphorylation. The phosphatase PPP5C modulates this activation. Homodimer; homodimerizes in presence of heme, forming a disulfide-linked inactive homodimer. Interacts with DELE1; binds both to full-length DELE1 and processed form of DELE1 (S-DELE1) in response to stress, leading to activate its protein kinase activity and trigger the integrated stress response (ISR).</text>
</comment>
<dbReference type="PANTHER" id="PTHR11042:SF160">
    <property type="entry name" value="EUKARYOTIC TRANSLATION INITIATION FACTOR 2-ALPHA KINASE 1"/>
    <property type="match status" value="1"/>
</dbReference>
<keyword evidence="5" id="KW-0677">Repeat</keyword>
<evidence type="ECO:0000256" key="13">
    <source>
        <dbReference type="ARBA" id="ARBA00042456"/>
    </source>
</evidence>
<sequence>ESDVPAELRVANGSQKFVNFTSTIQNQLLLVSLLEHLCYMYTHNPVHSRCLFRILRQAFTRTGLLSPFAFCDEFSTVRLQHNRAITELMKAANRQVLNGELDNGESRAVGEKEVLLEAQTSRYLNEFDEIARLGKGGYGQVYKVRNKLDGQFYAIKKINIKKATRRDCMKVLREVKLLAGLQHPNIVGYHTAWMEHVQTLSPKGKYNKTILKLQSLSLEQKSSNDHCHIQSVESDSSIIFADLTSQEEKSCDSTCLRILGRESVQHMDVRNDFSNSNSKEICIKPKKCELPIELQEETVSRIDCRSTDFKNHSPSGSHSSLNLDASTGNKSCPEECSKNDVALPLCFCWVQYPLMLHIQMQLCELSLWDWIVDRNKRCNEGAEEANSPYHLVNVSWTMKIFEELLEGVCYIHSMGVMHRDIKVSSLNYH</sequence>
<keyword evidence="8 15" id="KW-0067">ATP-binding</keyword>
<dbReference type="PANTHER" id="PTHR11042">
    <property type="entry name" value="EUKARYOTIC TRANSLATION INITIATION FACTOR 2-ALPHA KINASE EIF2-ALPHA KINASE -RELATED"/>
    <property type="match status" value="1"/>
</dbReference>
<feature type="non-terminal residue" evidence="17">
    <location>
        <position position="1"/>
    </location>
</feature>
<evidence type="ECO:0000256" key="10">
    <source>
        <dbReference type="ARBA" id="ARBA00023157"/>
    </source>
</evidence>
<dbReference type="PROSITE" id="PS50011">
    <property type="entry name" value="PROTEIN_KINASE_DOM"/>
    <property type="match status" value="1"/>
</dbReference>
<keyword evidence="2" id="KW-0723">Serine/threonine-protein kinase</keyword>
<dbReference type="InterPro" id="IPR054521">
    <property type="entry name" value="HRI2_3H"/>
</dbReference>
<name>A0A7L0VZL7_ALELA</name>
<dbReference type="Pfam" id="PF22949">
    <property type="entry name" value="HRI2_3H"/>
    <property type="match status" value="1"/>
</dbReference>
<dbReference type="InterPro" id="IPR050339">
    <property type="entry name" value="CC_SR_Kinase"/>
</dbReference>
<dbReference type="InterPro" id="IPR000719">
    <property type="entry name" value="Prot_kinase_dom"/>
</dbReference>
<comment type="caution">
    <text evidence="17">The sequence shown here is derived from an EMBL/GenBank/DDBJ whole genome shotgun (WGS) entry which is preliminary data.</text>
</comment>
<keyword evidence="7 17" id="KW-0418">Kinase</keyword>
<evidence type="ECO:0000256" key="1">
    <source>
        <dbReference type="ARBA" id="ARBA00012513"/>
    </source>
</evidence>
<evidence type="ECO:0000313" key="17">
    <source>
        <dbReference type="EMBL" id="NXL84274.1"/>
    </source>
</evidence>
<evidence type="ECO:0000313" key="18">
    <source>
        <dbReference type="Proteomes" id="UP000562322"/>
    </source>
</evidence>
<dbReference type="SUPFAM" id="SSF56112">
    <property type="entry name" value="Protein kinase-like (PK-like)"/>
    <property type="match status" value="1"/>
</dbReference>
<accession>A0A7L0VZL7</accession>
<dbReference type="Pfam" id="PF00069">
    <property type="entry name" value="Pkinase"/>
    <property type="match status" value="1"/>
</dbReference>
<feature type="domain" description="Protein kinase" evidence="16">
    <location>
        <begin position="127"/>
        <end position="429"/>
    </location>
</feature>
<keyword evidence="6 15" id="KW-0547">Nucleotide-binding</keyword>
<dbReference type="EC" id="2.7.11.1" evidence="1"/>
<evidence type="ECO:0000256" key="12">
    <source>
        <dbReference type="ARBA" id="ARBA00040433"/>
    </source>
</evidence>
<keyword evidence="10" id="KW-1015">Disulfide bond</keyword>
<protein>
    <recommendedName>
        <fullName evidence="12">Eukaryotic translation initiation factor 2-alpha kinase 1</fullName>
        <ecNumber evidence="1">2.7.11.1</ecNumber>
    </recommendedName>
    <alternativeName>
        <fullName evidence="13">Hemin-sensitive initiation factor 2-alpha kinase</fullName>
    </alternativeName>
</protein>
<keyword evidence="18" id="KW-1185">Reference proteome</keyword>
<dbReference type="EMBL" id="VXAV01001310">
    <property type="protein sequence ID" value="NXL84274.1"/>
    <property type="molecule type" value="Genomic_DNA"/>
</dbReference>
<evidence type="ECO:0000256" key="4">
    <source>
        <dbReference type="ARBA" id="ARBA00022679"/>
    </source>
</evidence>
<evidence type="ECO:0000256" key="15">
    <source>
        <dbReference type="PROSITE-ProRule" id="PRU10141"/>
    </source>
</evidence>
<organism evidence="17 18">
    <name type="scientific">Alectura lathami</name>
    <name type="common">Australian brush turkey</name>
    <dbReference type="NCBI Taxonomy" id="81907"/>
    <lineage>
        <taxon>Eukaryota</taxon>
        <taxon>Metazoa</taxon>
        <taxon>Chordata</taxon>
        <taxon>Craniata</taxon>
        <taxon>Vertebrata</taxon>
        <taxon>Euteleostomi</taxon>
        <taxon>Archelosauria</taxon>
        <taxon>Archosauria</taxon>
        <taxon>Dinosauria</taxon>
        <taxon>Saurischia</taxon>
        <taxon>Theropoda</taxon>
        <taxon>Coelurosauria</taxon>
        <taxon>Aves</taxon>
        <taxon>Neognathae</taxon>
        <taxon>Galloanserae</taxon>
        <taxon>Galliformes</taxon>
        <taxon>Megapodiidae</taxon>
        <taxon>Alectura</taxon>
    </lineage>
</organism>
<evidence type="ECO:0000256" key="7">
    <source>
        <dbReference type="ARBA" id="ARBA00022777"/>
    </source>
</evidence>
<evidence type="ECO:0000256" key="5">
    <source>
        <dbReference type="ARBA" id="ARBA00022737"/>
    </source>
</evidence>
<dbReference type="AlphaFoldDB" id="A0A7L0VZL7"/>
<dbReference type="GO" id="GO:0004694">
    <property type="term" value="F:eukaryotic translation initiation factor 2alpha kinase activity"/>
    <property type="evidence" value="ECO:0007669"/>
    <property type="project" value="TreeGrafter"/>
</dbReference>
<evidence type="ECO:0000256" key="14">
    <source>
        <dbReference type="ARBA" id="ARBA00046654"/>
    </source>
</evidence>
<dbReference type="PROSITE" id="PS00107">
    <property type="entry name" value="PROTEIN_KINASE_ATP"/>
    <property type="match status" value="1"/>
</dbReference>
<feature type="non-terminal residue" evidence="17">
    <location>
        <position position="429"/>
    </location>
</feature>
<dbReference type="GO" id="GO:0005634">
    <property type="term" value="C:nucleus"/>
    <property type="evidence" value="ECO:0007669"/>
    <property type="project" value="TreeGrafter"/>
</dbReference>